<sequence length="112" mass="11681">MLAELCGVEPAVPARALPAFTVERQVCVRHGRWLLDADADQPPVHPPLRVPRDDGLYADPATALNNQVSSNAALTVAATACGTGRRPPTSGPRRCGKSGGDHRCGAGFSGVR</sequence>
<organism evidence="2 3">
    <name type="scientific">Streptomyces misionensis</name>
    <dbReference type="NCBI Taxonomy" id="67331"/>
    <lineage>
        <taxon>Bacteria</taxon>
        <taxon>Bacillati</taxon>
        <taxon>Actinomycetota</taxon>
        <taxon>Actinomycetes</taxon>
        <taxon>Kitasatosporales</taxon>
        <taxon>Streptomycetaceae</taxon>
        <taxon>Streptomyces</taxon>
    </lineage>
</organism>
<dbReference type="EMBL" id="VOGW01000170">
    <property type="protein sequence ID" value="TWV34716.1"/>
    <property type="molecule type" value="Genomic_DNA"/>
</dbReference>
<dbReference type="AlphaFoldDB" id="A0A5C6J010"/>
<dbReference type="Proteomes" id="UP000320481">
    <property type="component" value="Unassembled WGS sequence"/>
</dbReference>
<evidence type="ECO:0000313" key="3">
    <source>
        <dbReference type="Proteomes" id="UP000320481"/>
    </source>
</evidence>
<feature type="region of interest" description="Disordered" evidence="1">
    <location>
        <begin position="82"/>
        <end position="112"/>
    </location>
</feature>
<protein>
    <submittedName>
        <fullName evidence="2">Uncharacterized protein</fullName>
    </submittedName>
</protein>
<comment type="caution">
    <text evidence="2">The sequence shown here is derived from an EMBL/GenBank/DDBJ whole genome shotgun (WGS) entry which is preliminary data.</text>
</comment>
<accession>A0A5C6J010</accession>
<gene>
    <name evidence="2" type="ORF">FRZ03_27970</name>
</gene>
<name>A0A5C6J010_9ACTN</name>
<feature type="compositionally biased region" description="Low complexity" evidence="1">
    <location>
        <begin position="82"/>
        <end position="93"/>
    </location>
</feature>
<keyword evidence="3" id="KW-1185">Reference proteome</keyword>
<evidence type="ECO:0000256" key="1">
    <source>
        <dbReference type="SAM" id="MobiDB-lite"/>
    </source>
</evidence>
<evidence type="ECO:0000313" key="2">
    <source>
        <dbReference type="EMBL" id="TWV34716.1"/>
    </source>
</evidence>
<reference evidence="2" key="1">
    <citation type="journal article" date="2019" name="Microbiol. Resour. Announc.">
        <title>Draft Genomic Sequences of Streptomyces misionensis and Streptomyces albidoflavus, bacteria applied for phytopathogen biocontrol.</title>
        <authorList>
            <person name="Pylro V."/>
            <person name="Dias A."/>
            <person name="Andreote F."/>
            <person name="Varani A."/>
            <person name="Andreote C."/>
            <person name="Bernardo E."/>
            <person name="Martins T."/>
        </authorList>
    </citation>
    <scope>NUCLEOTIDE SEQUENCE [LARGE SCALE GENOMIC DNA]</scope>
    <source>
        <strain evidence="2">66</strain>
    </source>
</reference>
<proteinExistence type="predicted"/>